<dbReference type="SMART" id="SM00304">
    <property type="entry name" value="HAMP"/>
    <property type="match status" value="2"/>
</dbReference>
<reference evidence="10 11" key="1">
    <citation type="submission" date="2018-01" db="EMBL/GenBank/DDBJ databases">
        <title>Whole genome sequencing of Histamine producing bacteria.</title>
        <authorList>
            <person name="Butler K."/>
        </authorList>
    </citation>
    <scope>NUCLEOTIDE SEQUENCE [LARGE SCALE GENOMIC DNA]</scope>
    <source>
        <strain evidence="10 11">DSM 24669</strain>
    </source>
</reference>
<keyword evidence="11" id="KW-1185">Reference proteome</keyword>
<dbReference type="PROSITE" id="PS50111">
    <property type="entry name" value="CHEMOTAXIS_TRANSDUC_2"/>
    <property type="match status" value="1"/>
</dbReference>
<dbReference type="Pfam" id="PF00015">
    <property type="entry name" value="MCPsignal"/>
    <property type="match status" value="1"/>
</dbReference>
<dbReference type="FunFam" id="1.10.287.950:FF:000001">
    <property type="entry name" value="Methyl-accepting chemotaxis sensory transducer"/>
    <property type="match status" value="1"/>
</dbReference>
<dbReference type="OrthoDB" id="2489132at2"/>
<keyword evidence="7" id="KW-0732">Signal</keyword>
<dbReference type="GO" id="GO:0016020">
    <property type="term" value="C:membrane"/>
    <property type="evidence" value="ECO:0007669"/>
    <property type="project" value="UniProtKB-SubCell"/>
</dbReference>
<keyword evidence="5" id="KW-0175">Coiled coil</keyword>
<dbReference type="PANTHER" id="PTHR32089">
    <property type="entry name" value="METHYL-ACCEPTING CHEMOTAXIS PROTEIN MCPB"/>
    <property type="match status" value="1"/>
</dbReference>
<accession>A0A0J8VCG1</accession>
<proteinExistence type="inferred from homology"/>
<comment type="similarity">
    <text evidence="3">Belongs to the methyl-accepting chemotaxis (MCP) protein family.</text>
</comment>
<dbReference type="CDD" id="cd12913">
    <property type="entry name" value="PDC1_MCP_like"/>
    <property type="match status" value="1"/>
</dbReference>
<evidence type="ECO:0000313" key="11">
    <source>
        <dbReference type="Proteomes" id="UP000240481"/>
    </source>
</evidence>
<feature type="domain" description="HAMP" evidence="9">
    <location>
        <begin position="366"/>
        <end position="420"/>
    </location>
</feature>
<dbReference type="PROSITE" id="PS50885">
    <property type="entry name" value="HAMP"/>
    <property type="match status" value="1"/>
</dbReference>
<dbReference type="SUPFAM" id="SSF58104">
    <property type="entry name" value="Methyl-accepting chemotaxis protein (MCP) signaling domain"/>
    <property type="match status" value="1"/>
</dbReference>
<comment type="subcellular location">
    <subcellularLocation>
        <location evidence="1">Membrane</location>
    </subcellularLocation>
</comment>
<evidence type="ECO:0000256" key="3">
    <source>
        <dbReference type="ARBA" id="ARBA00029447"/>
    </source>
</evidence>
<dbReference type="GO" id="GO:0007165">
    <property type="term" value="P:signal transduction"/>
    <property type="evidence" value="ECO:0007669"/>
    <property type="project" value="UniProtKB-KW"/>
</dbReference>
<feature type="chain" id="PRO_5030009107" evidence="7">
    <location>
        <begin position="27"/>
        <end position="697"/>
    </location>
</feature>
<feature type="signal peptide" evidence="7">
    <location>
        <begin position="1"/>
        <end position="26"/>
    </location>
</feature>
<evidence type="ECO:0000256" key="5">
    <source>
        <dbReference type="SAM" id="Coils"/>
    </source>
</evidence>
<organism evidence="10 11">
    <name type="scientific">Photobacterium swingsii</name>
    <dbReference type="NCBI Taxonomy" id="680026"/>
    <lineage>
        <taxon>Bacteria</taxon>
        <taxon>Pseudomonadati</taxon>
        <taxon>Pseudomonadota</taxon>
        <taxon>Gammaproteobacteria</taxon>
        <taxon>Vibrionales</taxon>
        <taxon>Vibrionaceae</taxon>
        <taxon>Photobacterium</taxon>
    </lineage>
</organism>
<evidence type="ECO:0000256" key="6">
    <source>
        <dbReference type="SAM" id="Phobius"/>
    </source>
</evidence>
<gene>
    <name evidence="10" type="ORF">C9I94_04920</name>
</gene>
<dbReference type="InterPro" id="IPR004090">
    <property type="entry name" value="Chemotax_Me-accpt_rcpt"/>
</dbReference>
<evidence type="ECO:0000259" key="8">
    <source>
        <dbReference type="PROSITE" id="PS50111"/>
    </source>
</evidence>
<dbReference type="Gene3D" id="1.10.287.950">
    <property type="entry name" value="Methyl-accepting chemotaxis protein"/>
    <property type="match status" value="1"/>
</dbReference>
<evidence type="ECO:0000313" key="10">
    <source>
        <dbReference type="EMBL" id="PSW25913.1"/>
    </source>
</evidence>
<dbReference type="InterPro" id="IPR003660">
    <property type="entry name" value="HAMP_dom"/>
</dbReference>
<keyword evidence="6" id="KW-0812">Transmembrane</keyword>
<dbReference type="Pfam" id="PF00672">
    <property type="entry name" value="HAMP"/>
    <property type="match status" value="1"/>
</dbReference>
<dbReference type="Proteomes" id="UP000240481">
    <property type="component" value="Unassembled WGS sequence"/>
</dbReference>
<dbReference type="RefSeq" id="WP_048898499.1">
    <property type="nucleotide sequence ID" value="NZ_AP024852.1"/>
</dbReference>
<evidence type="ECO:0000256" key="1">
    <source>
        <dbReference type="ARBA" id="ARBA00004370"/>
    </source>
</evidence>
<dbReference type="GO" id="GO:0006935">
    <property type="term" value="P:chemotaxis"/>
    <property type="evidence" value="ECO:0007669"/>
    <property type="project" value="InterPro"/>
</dbReference>
<evidence type="ECO:0000256" key="4">
    <source>
        <dbReference type="PROSITE-ProRule" id="PRU00284"/>
    </source>
</evidence>
<dbReference type="EMBL" id="PYLZ01000002">
    <property type="protein sequence ID" value="PSW25913.1"/>
    <property type="molecule type" value="Genomic_DNA"/>
</dbReference>
<dbReference type="AlphaFoldDB" id="A0A0J8VCG1"/>
<name>A0A0J8VCG1_9GAMM</name>
<dbReference type="SMART" id="SM00283">
    <property type="entry name" value="MA"/>
    <property type="match status" value="1"/>
</dbReference>
<sequence>MFKSIKTRIAVSAGLAMVFTLSIAMAFTTYSFSNVQHQITTQVSEQLTQATKDNLLATAKEQSNTLNSQLAPVLANLDQLRAMLELSSTANASADLLVEQFIAGLKTQDESVFAGYMVWENKVWSDATTPNGIASINEQGYLSPFFSPTPSGGFEPAAMASFRNQALNNNGERIDEWHLAPFESGQTFVMEPYYYDVRGNKELITTISQPLKVKGKIVGSLGFDWSLAEFQGQSEQLASKLFQGQGDVMITSWEGNIMAHSKKPSDVGRKVSGETLQQWANIQSLASTKRNELLTIGNEMVAVSSVNTTGNPWVVIVSIPSEILTKDVTNFTNWSETQSEQAISKGILAGVFAAIAGIIAMFVLANRIGNTMGELVERMRDIAEGEGDLTRRIQISSQDETGQLAQWFNTFLTRMQDTLRHATTTAENVDSNASSGRIKAEEAKDKLMTQLNEVNSLATAINEMSATAQEVANSAVQAATAANQVQTSSQDGIAKMDYAATSVTQLAERIHNAQDQIQSLAASSAAIQSILSEIGGIADQTNLLALNAAIEAARAGEYGRGFAVVADEVRNLANRTQKSTEEIQGMLARLEDETQSIVTLMVESQQQASDTREETQAAQIALEEINAAINVINDMNNQIASAAEEQSSVTEEVNRNVVIINETATDAMDSMNDSADITVRLAESATDLRKELNNFRT</sequence>
<keyword evidence="6" id="KW-1133">Transmembrane helix</keyword>
<keyword evidence="2 4" id="KW-0807">Transducer</keyword>
<protein>
    <submittedName>
        <fullName evidence="10">Methyl-accepting chemotaxis protein</fullName>
    </submittedName>
</protein>
<feature type="domain" description="Methyl-accepting transducer" evidence="8">
    <location>
        <begin position="425"/>
        <end position="661"/>
    </location>
</feature>
<evidence type="ECO:0000256" key="7">
    <source>
        <dbReference type="SAM" id="SignalP"/>
    </source>
</evidence>
<comment type="caution">
    <text evidence="10">The sequence shown here is derived from an EMBL/GenBank/DDBJ whole genome shotgun (WGS) entry which is preliminary data.</text>
</comment>
<dbReference type="Gene3D" id="3.30.450.20">
    <property type="entry name" value="PAS domain"/>
    <property type="match status" value="1"/>
</dbReference>
<feature type="transmembrane region" description="Helical" evidence="6">
    <location>
        <begin position="346"/>
        <end position="365"/>
    </location>
</feature>
<feature type="coiled-coil region" evidence="5">
    <location>
        <begin position="618"/>
        <end position="652"/>
    </location>
</feature>
<evidence type="ECO:0000256" key="2">
    <source>
        <dbReference type="ARBA" id="ARBA00023224"/>
    </source>
</evidence>
<dbReference type="PRINTS" id="PR00260">
    <property type="entry name" value="CHEMTRNSDUCR"/>
</dbReference>
<dbReference type="STRING" id="680026.AB733_09155"/>
<keyword evidence="6" id="KW-0472">Membrane</keyword>
<dbReference type="CDD" id="cd06225">
    <property type="entry name" value="HAMP"/>
    <property type="match status" value="1"/>
</dbReference>
<dbReference type="CDD" id="cd11386">
    <property type="entry name" value="MCP_signal"/>
    <property type="match status" value="1"/>
</dbReference>
<dbReference type="InterPro" id="IPR004089">
    <property type="entry name" value="MCPsignal_dom"/>
</dbReference>
<dbReference type="GO" id="GO:0004888">
    <property type="term" value="F:transmembrane signaling receptor activity"/>
    <property type="evidence" value="ECO:0007669"/>
    <property type="project" value="InterPro"/>
</dbReference>
<dbReference type="PANTHER" id="PTHR32089:SF120">
    <property type="entry name" value="METHYL-ACCEPTING CHEMOTAXIS PROTEIN TLPQ"/>
    <property type="match status" value="1"/>
</dbReference>
<evidence type="ECO:0000259" key="9">
    <source>
        <dbReference type="PROSITE" id="PS50885"/>
    </source>
</evidence>